<dbReference type="RefSeq" id="WP_070926008.1">
    <property type="nucleotide sequence ID" value="NZ_VAUE01000042.1"/>
</dbReference>
<name>A0A1S1HRS2_PROST</name>
<comment type="caution">
    <text evidence="1">The sequence shown here is derived from an EMBL/GenBank/DDBJ whole genome shotgun (WGS) entry which is preliminary data.</text>
</comment>
<dbReference type="AlphaFoldDB" id="A0A1S1HRS2"/>
<dbReference type="Proteomes" id="UP000179588">
    <property type="component" value="Unassembled WGS sequence"/>
</dbReference>
<accession>A0A1S1HRS2</accession>
<dbReference type="EMBL" id="LVIE01000079">
    <property type="protein sequence ID" value="OHT25024.1"/>
    <property type="molecule type" value="Genomic_DNA"/>
</dbReference>
<evidence type="ECO:0000313" key="2">
    <source>
        <dbReference type="Proteomes" id="UP000179588"/>
    </source>
</evidence>
<organism evidence="1 2">
    <name type="scientific">Providencia stuartii</name>
    <dbReference type="NCBI Taxonomy" id="588"/>
    <lineage>
        <taxon>Bacteria</taxon>
        <taxon>Pseudomonadati</taxon>
        <taxon>Pseudomonadota</taxon>
        <taxon>Gammaproteobacteria</taxon>
        <taxon>Enterobacterales</taxon>
        <taxon>Morganellaceae</taxon>
        <taxon>Providencia</taxon>
    </lineage>
</organism>
<dbReference type="OrthoDB" id="8849052at2"/>
<evidence type="ECO:0000313" key="1">
    <source>
        <dbReference type="EMBL" id="OHT25024.1"/>
    </source>
</evidence>
<sequence length="139" mass="15961">MKSKQPRGIRNNNPGNIDYNKNNHWKGQLIYDPSIEPRFCRFETVEYGIRALILLLQTYRRQYGLTTVSQIIGRWAPNNENNTIAYIQSVADTLGVSPTERIDLNNKAIAINLAKAIIQHENGLQPYDTATFEKAWELL</sequence>
<reference evidence="1 2" key="1">
    <citation type="submission" date="2016-03" db="EMBL/GenBank/DDBJ databases">
        <title>Genome sequence of Providencia stuartii strain, isolated from the salivary glands of larval Lucilia sericata.</title>
        <authorList>
            <person name="Yuan Y."/>
            <person name="Zhang Y."/>
            <person name="Fu S."/>
            <person name="Crippen T.L."/>
            <person name="Visi D."/>
            <person name="Benbow M.E."/>
            <person name="Allen M."/>
            <person name="Tomberlin J.K."/>
            <person name="Sze S.-H."/>
            <person name="Tarone A.M."/>
        </authorList>
    </citation>
    <scope>NUCLEOTIDE SEQUENCE [LARGE SCALE GENOMIC DNA]</scope>
    <source>
        <strain evidence="1 2">Crippen</strain>
    </source>
</reference>
<protein>
    <submittedName>
        <fullName evidence="1">Structural protein</fullName>
    </submittedName>
</protein>
<proteinExistence type="predicted"/>
<keyword evidence="2" id="KW-1185">Reference proteome</keyword>
<gene>
    <name evidence="1" type="ORF">A3Q29_15675</name>
</gene>